<dbReference type="SUPFAM" id="SSF47789">
    <property type="entry name" value="C-terminal domain of RNA polymerase alpha subunit"/>
    <property type="match status" value="1"/>
</dbReference>
<dbReference type="HAMAP" id="MF_00059">
    <property type="entry name" value="RNApol_bact_RpoA"/>
    <property type="match status" value="1"/>
</dbReference>
<dbReference type="Gene3D" id="2.170.120.12">
    <property type="entry name" value="DNA-directed RNA polymerase, insert domain"/>
    <property type="match status" value="1"/>
</dbReference>
<keyword evidence="6 11" id="KW-0548">Nucleotidyltransferase</keyword>
<dbReference type="GO" id="GO:0003899">
    <property type="term" value="F:DNA-directed RNA polymerase activity"/>
    <property type="evidence" value="ECO:0007669"/>
    <property type="project" value="UniProtKB-UniRule"/>
</dbReference>
<dbReference type="RefSeq" id="WP_005956146.1">
    <property type="nucleotide sequence ID" value="NZ_AOJP01000008.1"/>
</dbReference>
<sequence length="326" mass="36438">MLKIEKHARGIHITEVRESAFKGQFVVEPLYRGYGHTLGNALRRVLLSSIPGAAIKGIRIEGVLSEFSVMDGVKEAVTEIILNVKEIVVKSETAGERKMTLSVKGPKVVTAADIIPDIGLEIINPEQEICTITTDRSLDIEFLVDTGEGFVVSEEIERDGWAVDYIAVDAIYTPIRKVSYEIQDTMVGRMTDFDKLTLSVETDGSIEIRDALSYAVELLKLHLDPFLEIGNKMENLRLEVEEEMENQSSSMKDDINLNIKIEELDLTVRSFNCLKKAGIEEVGQLSKLSMNELLKIKNLGRKSLDEILEKMKELGYDLTQNGSTES</sequence>
<evidence type="ECO:0000313" key="14">
    <source>
        <dbReference type="Proteomes" id="UP000031184"/>
    </source>
</evidence>
<dbReference type="EMBL" id="AUZI01000008">
    <property type="protein sequence ID" value="KID50095.1"/>
    <property type="molecule type" value="Genomic_DNA"/>
</dbReference>
<keyword evidence="5 11" id="KW-0808">Transferase</keyword>
<dbReference type="FunFam" id="2.170.120.12:FF:000001">
    <property type="entry name" value="DNA-directed RNA polymerase subunit alpha"/>
    <property type="match status" value="1"/>
</dbReference>
<dbReference type="NCBIfam" id="NF003519">
    <property type="entry name" value="PRK05182.2-5"/>
    <property type="match status" value="1"/>
</dbReference>
<keyword evidence="7 11" id="KW-0804">Transcription</keyword>
<proteinExistence type="inferred from homology"/>
<dbReference type="AlphaFoldDB" id="A0A017H416"/>
<evidence type="ECO:0000256" key="1">
    <source>
        <dbReference type="ARBA" id="ARBA00007123"/>
    </source>
</evidence>
<feature type="domain" description="DNA-directed RNA polymerase RpoA/D/Rpb3-type" evidence="12">
    <location>
        <begin position="22"/>
        <end position="229"/>
    </location>
</feature>
<comment type="function">
    <text evidence="11">DNA-dependent RNA polymerase catalyzes the transcription of DNA into RNA using the four ribonucleoside triphosphates as substrates.</text>
</comment>
<evidence type="ECO:0000256" key="8">
    <source>
        <dbReference type="ARBA" id="ARBA00032524"/>
    </source>
</evidence>
<feature type="region of interest" description="Alpha C-terminal domain (alpha-CTD)" evidence="11">
    <location>
        <begin position="252"/>
        <end position="326"/>
    </location>
</feature>
<dbReference type="InterPro" id="IPR011773">
    <property type="entry name" value="DNA-dir_RpoA"/>
</dbReference>
<dbReference type="SUPFAM" id="SSF56553">
    <property type="entry name" value="Insert subdomain of RNA polymerase alpha subunit"/>
    <property type="match status" value="1"/>
</dbReference>
<dbReference type="InterPro" id="IPR011260">
    <property type="entry name" value="RNAP_asu_C"/>
</dbReference>
<dbReference type="InterPro" id="IPR036643">
    <property type="entry name" value="RNApol_insert_sf"/>
</dbReference>
<evidence type="ECO:0000256" key="6">
    <source>
        <dbReference type="ARBA" id="ARBA00022695"/>
    </source>
</evidence>
<dbReference type="GO" id="GO:0006351">
    <property type="term" value="P:DNA-templated transcription"/>
    <property type="evidence" value="ECO:0007669"/>
    <property type="project" value="UniProtKB-UniRule"/>
</dbReference>
<dbReference type="Pfam" id="PF01000">
    <property type="entry name" value="RNA_pol_A_bac"/>
    <property type="match status" value="1"/>
</dbReference>
<dbReference type="GO" id="GO:0003677">
    <property type="term" value="F:DNA binding"/>
    <property type="evidence" value="ECO:0007669"/>
    <property type="project" value="UniProtKB-UniRule"/>
</dbReference>
<dbReference type="NCBIfam" id="NF003513">
    <property type="entry name" value="PRK05182.1-2"/>
    <property type="match status" value="1"/>
</dbReference>
<protein>
    <recommendedName>
        <fullName evidence="3 11">DNA-directed RNA polymerase subunit alpha</fullName>
        <shortName evidence="11">RNAP subunit alpha</shortName>
        <ecNumber evidence="2 11">2.7.7.6</ecNumber>
    </recommendedName>
    <alternativeName>
        <fullName evidence="9 11">RNA polymerase subunit alpha</fullName>
    </alternativeName>
    <alternativeName>
        <fullName evidence="8 11">Transcriptase subunit alpha</fullName>
    </alternativeName>
</protein>
<evidence type="ECO:0000256" key="7">
    <source>
        <dbReference type="ARBA" id="ARBA00023163"/>
    </source>
</evidence>
<evidence type="ECO:0000256" key="3">
    <source>
        <dbReference type="ARBA" id="ARBA00015972"/>
    </source>
</evidence>
<dbReference type="EC" id="2.7.7.6" evidence="2 11"/>
<organism evidence="13 14">
    <name type="scientific">Fusobacterium necrophorum subsp. funduliforme B35</name>
    <dbReference type="NCBI Taxonomy" id="1226633"/>
    <lineage>
        <taxon>Bacteria</taxon>
        <taxon>Fusobacteriati</taxon>
        <taxon>Fusobacteriota</taxon>
        <taxon>Fusobacteriia</taxon>
        <taxon>Fusobacteriales</taxon>
        <taxon>Fusobacteriaceae</taxon>
        <taxon>Fusobacterium</taxon>
    </lineage>
</organism>
<dbReference type="Pfam" id="PF01193">
    <property type="entry name" value="RNA_pol_L"/>
    <property type="match status" value="1"/>
</dbReference>
<accession>A0A017H416</accession>
<dbReference type="OrthoDB" id="9805706at2"/>
<evidence type="ECO:0000259" key="12">
    <source>
        <dbReference type="SMART" id="SM00662"/>
    </source>
</evidence>
<dbReference type="SMART" id="SM00662">
    <property type="entry name" value="RPOLD"/>
    <property type="match status" value="1"/>
</dbReference>
<name>A0A017H416_9FUSO</name>
<evidence type="ECO:0000256" key="10">
    <source>
        <dbReference type="ARBA" id="ARBA00048552"/>
    </source>
</evidence>
<evidence type="ECO:0000256" key="4">
    <source>
        <dbReference type="ARBA" id="ARBA00022478"/>
    </source>
</evidence>
<comment type="similarity">
    <text evidence="1 11">Belongs to the RNA polymerase alpha chain family.</text>
</comment>
<dbReference type="GO" id="GO:0000428">
    <property type="term" value="C:DNA-directed RNA polymerase complex"/>
    <property type="evidence" value="ECO:0007669"/>
    <property type="project" value="UniProtKB-KW"/>
</dbReference>
<comment type="subunit">
    <text evidence="11">Homodimer. The RNAP catalytic core consists of 2 alpha, 1 beta, 1 beta' and 1 omega subunit. When a sigma factor is associated with the core the holoenzyme is formed, which can initiate transcription.</text>
</comment>
<dbReference type="Gene3D" id="3.30.1360.10">
    <property type="entry name" value="RNA polymerase, RBP11-like subunit"/>
    <property type="match status" value="1"/>
</dbReference>
<comment type="domain">
    <text evidence="11">The N-terminal domain is essential for RNAP assembly and basal transcription, whereas the C-terminal domain is involved in interaction with transcriptional regulators and with upstream promoter elements.</text>
</comment>
<gene>
    <name evidence="11" type="primary">rpoA</name>
    <name evidence="13" type="ORF">C095_01445</name>
</gene>
<feature type="region of interest" description="Alpha N-terminal domain (alpha-NTD)" evidence="11">
    <location>
        <begin position="1"/>
        <end position="234"/>
    </location>
</feature>
<comment type="caution">
    <text evidence="13">The sequence shown here is derived from an EMBL/GenBank/DDBJ whole genome shotgun (WGS) entry which is preliminary data.</text>
</comment>
<keyword evidence="4 11" id="KW-0240">DNA-directed RNA polymerase</keyword>
<dbReference type="Pfam" id="PF03118">
    <property type="entry name" value="RNA_pol_A_CTD"/>
    <property type="match status" value="1"/>
</dbReference>
<evidence type="ECO:0000256" key="9">
    <source>
        <dbReference type="ARBA" id="ARBA00033070"/>
    </source>
</evidence>
<dbReference type="Proteomes" id="UP000031184">
    <property type="component" value="Unassembled WGS sequence"/>
</dbReference>
<reference evidence="13 14" key="1">
    <citation type="submission" date="2013-08" db="EMBL/GenBank/DDBJ databases">
        <title>An opportunistic ruminal bacterium that causes liver abscesses in cattle.</title>
        <authorList>
            <person name="Benahmed F.H."/>
            <person name="Rasmussen M."/>
            <person name="Harbottle H."/>
            <person name="Soppet D."/>
            <person name="Nagaraja T.G."/>
            <person name="Davidson M."/>
        </authorList>
    </citation>
    <scope>NUCLEOTIDE SEQUENCE [LARGE SCALE GENOMIC DNA]</scope>
    <source>
        <strain evidence="13 14">B35</strain>
    </source>
</reference>
<evidence type="ECO:0000256" key="5">
    <source>
        <dbReference type="ARBA" id="ARBA00022679"/>
    </source>
</evidence>
<comment type="catalytic activity">
    <reaction evidence="10 11">
        <text>RNA(n) + a ribonucleoside 5'-triphosphate = RNA(n+1) + diphosphate</text>
        <dbReference type="Rhea" id="RHEA:21248"/>
        <dbReference type="Rhea" id="RHEA-COMP:14527"/>
        <dbReference type="Rhea" id="RHEA-COMP:17342"/>
        <dbReference type="ChEBI" id="CHEBI:33019"/>
        <dbReference type="ChEBI" id="CHEBI:61557"/>
        <dbReference type="ChEBI" id="CHEBI:140395"/>
        <dbReference type="EC" id="2.7.7.6"/>
    </reaction>
</comment>
<dbReference type="Gene3D" id="1.10.150.20">
    <property type="entry name" value="5' to 3' exonuclease, C-terminal subdomain"/>
    <property type="match status" value="1"/>
</dbReference>
<dbReference type="InterPro" id="IPR011262">
    <property type="entry name" value="DNA-dir_RNA_pol_insert"/>
</dbReference>
<evidence type="ECO:0000256" key="11">
    <source>
        <dbReference type="HAMAP-Rule" id="MF_00059"/>
    </source>
</evidence>
<dbReference type="GO" id="GO:0046983">
    <property type="term" value="F:protein dimerization activity"/>
    <property type="evidence" value="ECO:0007669"/>
    <property type="project" value="InterPro"/>
</dbReference>
<dbReference type="GO" id="GO:0005737">
    <property type="term" value="C:cytoplasm"/>
    <property type="evidence" value="ECO:0007669"/>
    <property type="project" value="UniProtKB-ARBA"/>
</dbReference>
<dbReference type="CDD" id="cd06928">
    <property type="entry name" value="RNAP_alpha_NTD"/>
    <property type="match status" value="1"/>
</dbReference>
<dbReference type="NCBIfam" id="TIGR02027">
    <property type="entry name" value="rpoA"/>
    <property type="match status" value="1"/>
</dbReference>
<evidence type="ECO:0000256" key="2">
    <source>
        <dbReference type="ARBA" id="ARBA00012418"/>
    </source>
</evidence>
<dbReference type="PATRIC" id="fig|1226633.4.peg.289"/>
<dbReference type="InterPro" id="IPR011263">
    <property type="entry name" value="DNA-dir_RNA_pol_RpoA/D/Rpb3"/>
</dbReference>
<dbReference type="SUPFAM" id="SSF55257">
    <property type="entry name" value="RBP11-like subunits of RNA polymerase"/>
    <property type="match status" value="1"/>
</dbReference>
<dbReference type="InterPro" id="IPR036603">
    <property type="entry name" value="RBP11-like"/>
</dbReference>
<evidence type="ECO:0000313" key="13">
    <source>
        <dbReference type="EMBL" id="KID50095.1"/>
    </source>
</evidence>